<dbReference type="Pfam" id="PF00487">
    <property type="entry name" value="FA_desaturase"/>
    <property type="match status" value="1"/>
</dbReference>
<keyword evidence="4" id="KW-1185">Reference proteome</keyword>
<feature type="transmembrane region" description="Helical" evidence="1">
    <location>
        <begin position="54"/>
        <end position="75"/>
    </location>
</feature>
<evidence type="ECO:0000313" key="3">
    <source>
        <dbReference type="EMBL" id="TKD50290.1"/>
    </source>
</evidence>
<evidence type="ECO:0000313" key="4">
    <source>
        <dbReference type="Proteomes" id="UP000309138"/>
    </source>
</evidence>
<dbReference type="Proteomes" id="UP000309138">
    <property type="component" value="Unassembled WGS sequence"/>
</dbReference>
<evidence type="ECO:0000259" key="2">
    <source>
        <dbReference type="Pfam" id="PF00487"/>
    </source>
</evidence>
<keyword evidence="1" id="KW-0812">Transmembrane</keyword>
<gene>
    <name evidence="3" type="ORF">FBR43_05600</name>
</gene>
<dbReference type="EMBL" id="SWKR01000002">
    <property type="protein sequence ID" value="TKD50290.1"/>
    <property type="molecule type" value="Genomic_DNA"/>
</dbReference>
<comment type="caution">
    <text evidence="3">The sequence shown here is derived from an EMBL/GenBank/DDBJ whole genome shotgun (WGS) entry which is preliminary data.</text>
</comment>
<keyword evidence="1" id="KW-1133">Transmembrane helix</keyword>
<feature type="transmembrane region" description="Helical" evidence="1">
    <location>
        <begin position="22"/>
        <end position="42"/>
    </location>
</feature>
<protein>
    <submittedName>
        <fullName evidence="3">Beta-carotene ketolase</fullName>
    </submittedName>
</protein>
<accession>A0A4U1L247</accession>
<dbReference type="RefSeq" id="WP_136942231.1">
    <property type="nucleotide sequence ID" value="NZ_SWKR01000002.1"/>
</dbReference>
<evidence type="ECO:0000256" key="1">
    <source>
        <dbReference type="SAM" id="Phobius"/>
    </source>
</evidence>
<dbReference type="GO" id="GO:0006629">
    <property type="term" value="P:lipid metabolic process"/>
    <property type="evidence" value="ECO:0007669"/>
    <property type="project" value="InterPro"/>
</dbReference>
<dbReference type="InterPro" id="IPR005804">
    <property type="entry name" value="FA_desaturase_dom"/>
</dbReference>
<sequence length="265" mass="29266">MTSPASPPAGVPARGRHRDRQALIGLSLAVAIAGSWLALHLYAMFGFTIDARSWPLVPVIAAVQCWLSVGMFIVAHDAMHGSLAPGRQRLNAAIGGALLMVYAGFGWRRMRDAHFAHHRSPGSASDPDFDHHNPAHFGRWYGTFLRRYFGWRSGAYVATVVTLYWLAFGVPVANIVLLYGLPAILSSVQLFYFGTFRPHRHNAASDAFADRHNARSESFGPLLSLATCFHFGYHHEHHLSPDTPWWALPRRRAARDRGTGHGVAA</sequence>
<keyword evidence="1" id="KW-0472">Membrane</keyword>
<reference evidence="3 4" key="1">
    <citation type="submission" date="2019-04" db="EMBL/GenBank/DDBJ databases">
        <authorList>
            <person name="Yang Y."/>
            <person name="Wei D."/>
        </authorList>
    </citation>
    <scope>NUCLEOTIDE SEQUENCE [LARGE SCALE GENOMIC DNA]</scope>
    <source>
        <strain evidence="3 4">L-1-4w-11</strain>
    </source>
</reference>
<name>A0A4U1L247_9SPHN</name>
<dbReference type="AlphaFoldDB" id="A0A4U1L247"/>
<feature type="transmembrane region" description="Helical" evidence="1">
    <location>
        <begin position="173"/>
        <end position="193"/>
    </location>
</feature>
<feature type="transmembrane region" description="Helical" evidence="1">
    <location>
        <begin position="90"/>
        <end position="107"/>
    </location>
</feature>
<dbReference type="OrthoDB" id="9792534at2"/>
<feature type="domain" description="Fatty acid desaturase" evidence="2">
    <location>
        <begin position="150"/>
        <end position="253"/>
    </location>
</feature>
<feature type="transmembrane region" description="Helical" evidence="1">
    <location>
        <begin position="149"/>
        <end position="167"/>
    </location>
</feature>
<organism evidence="3 4">
    <name type="scientific">Sphingomonas baiyangensis</name>
    <dbReference type="NCBI Taxonomy" id="2572576"/>
    <lineage>
        <taxon>Bacteria</taxon>
        <taxon>Pseudomonadati</taxon>
        <taxon>Pseudomonadota</taxon>
        <taxon>Alphaproteobacteria</taxon>
        <taxon>Sphingomonadales</taxon>
        <taxon>Sphingomonadaceae</taxon>
        <taxon>Sphingomonas</taxon>
    </lineage>
</organism>
<proteinExistence type="predicted"/>